<evidence type="ECO:0000313" key="3">
    <source>
        <dbReference type="EMBL" id="SQH73900.1"/>
    </source>
</evidence>
<dbReference type="AlphaFoldDB" id="A0A2X4PX91"/>
<name>A0A2X4PX91_9PORP</name>
<dbReference type="KEGG" id="pcre:NCTC12858_01778"/>
<dbReference type="Proteomes" id="UP000249300">
    <property type="component" value="Chromosome 1"/>
</dbReference>
<dbReference type="EMBL" id="LS483447">
    <property type="protein sequence ID" value="SQH73900.1"/>
    <property type="molecule type" value="Genomic_DNA"/>
</dbReference>
<feature type="compositionally biased region" description="Basic and acidic residues" evidence="1">
    <location>
        <begin position="8"/>
        <end position="18"/>
    </location>
</feature>
<dbReference type="EMBL" id="LS483447">
    <property type="protein sequence ID" value="SQH72477.1"/>
    <property type="molecule type" value="Genomic_DNA"/>
</dbReference>
<evidence type="ECO:0000256" key="1">
    <source>
        <dbReference type="SAM" id="MobiDB-lite"/>
    </source>
</evidence>
<feature type="compositionally biased region" description="Basic and acidic residues" evidence="1">
    <location>
        <begin position="40"/>
        <end position="51"/>
    </location>
</feature>
<accession>A0A2X4PX91</accession>
<reference evidence="2 4" key="1">
    <citation type="submission" date="2018-06" db="EMBL/GenBank/DDBJ databases">
        <authorList>
            <consortium name="Pathogen Informatics"/>
            <person name="Doyle S."/>
        </authorList>
    </citation>
    <scope>NUCLEOTIDE SEQUENCE [LARGE SCALE GENOMIC DNA]</scope>
    <source>
        <strain evidence="2 4">NCTC12858</strain>
    </source>
</reference>
<protein>
    <submittedName>
        <fullName evidence="2">Uncharacterized protein</fullName>
    </submittedName>
</protein>
<proteinExistence type="predicted"/>
<keyword evidence="4" id="KW-1185">Reference proteome</keyword>
<feature type="region of interest" description="Disordered" evidence="1">
    <location>
        <begin position="1"/>
        <end position="51"/>
    </location>
</feature>
<sequence length="51" mass="5872">MQEGCSFSKDKRIKEESPYKYGEGIEQESVTNVPYPPQSKKTERANKSPTY</sequence>
<organism evidence="2 4">
    <name type="scientific">Porphyromonas crevioricanis</name>
    <dbReference type="NCBI Taxonomy" id="393921"/>
    <lineage>
        <taxon>Bacteria</taxon>
        <taxon>Pseudomonadati</taxon>
        <taxon>Bacteroidota</taxon>
        <taxon>Bacteroidia</taxon>
        <taxon>Bacteroidales</taxon>
        <taxon>Porphyromonadaceae</taxon>
        <taxon>Porphyromonas</taxon>
    </lineage>
</organism>
<evidence type="ECO:0000313" key="4">
    <source>
        <dbReference type="Proteomes" id="UP000249300"/>
    </source>
</evidence>
<dbReference type="KEGG" id="pcre:NCTC12858_00300"/>
<evidence type="ECO:0000313" key="2">
    <source>
        <dbReference type="EMBL" id="SQH72477.1"/>
    </source>
</evidence>
<gene>
    <name evidence="2" type="ORF">NCTC12858_00300</name>
    <name evidence="3" type="ORF">NCTC12858_01778</name>
</gene>